<evidence type="ECO:0000256" key="1">
    <source>
        <dbReference type="SAM" id="MobiDB-lite"/>
    </source>
</evidence>
<protein>
    <submittedName>
        <fullName evidence="2">RNI-like protein</fullName>
    </submittedName>
</protein>
<dbReference type="GO" id="GO:0031146">
    <property type="term" value="P:SCF-dependent proteasomal ubiquitin-dependent protein catabolic process"/>
    <property type="evidence" value="ECO:0007669"/>
    <property type="project" value="TreeGrafter"/>
</dbReference>
<evidence type="ECO:0000313" key="2">
    <source>
        <dbReference type="EMBL" id="KAF8442043.1"/>
    </source>
</evidence>
<dbReference type="Proteomes" id="UP001194468">
    <property type="component" value="Unassembled WGS sequence"/>
</dbReference>
<reference evidence="2" key="1">
    <citation type="submission" date="2019-10" db="EMBL/GenBank/DDBJ databases">
        <authorList>
            <consortium name="DOE Joint Genome Institute"/>
            <person name="Kuo A."/>
            <person name="Miyauchi S."/>
            <person name="Kiss E."/>
            <person name="Drula E."/>
            <person name="Kohler A."/>
            <person name="Sanchez-Garcia M."/>
            <person name="Andreopoulos B."/>
            <person name="Barry K.W."/>
            <person name="Bonito G."/>
            <person name="Buee M."/>
            <person name="Carver A."/>
            <person name="Chen C."/>
            <person name="Cichocki N."/>
            <person name="Clum A."/>
            <person name="Culley D."/>
            <person name="Crous P.W."/>
            <person name="Fauchery L."/>
            <person name="Girlanda M."/>
            <person name="Hayes R."/>
            <person name="Keri Z."/>
            <person name="LaButti K."/>
            <person name="Lipzen A."/>
            <person name="Lombard V."/>
            <person name="Magnuson J."/>
            <person name="Maillard F."/>
            <person name="Morin E."/>
            <person name="Murat C."/>
            <person name="Nolan M."/>
            <person name="Ohm R."/>
            <person name="Pangilinan J."/>
            <person name="Pereira M."/>
            <person name="Perotto S."/>
            <person name="Peter M."/>
            <person name="Riley R."/>
            <person name="Sitrit Y."/>
            <person name="Stielow B."/>
            <person name="Szollosi G."/>
            <person name="Zifcakova L."/>
            <person name="Stursova M."/>
            <person name="Spatafora J.W."/>
            <person name="Tedersoo L."/>
            <person name="Vaario L.-M."/>
            <person name="Yamada A."/>
            <person name="Yan M."/>
            <person name="Wang P."/>
            <person name="Xu J."/>
            <person name="Bruns T."/>
            <person name="Baldrian P."/>
            <person name="Vilgalys R."/>
            <person name="Henrissat B."/>
            <person name="Grigoriev I.V."/>
            <person name="Hibbett D."/>
            <person name="Nagy L.G."/>
            <person name="Martin F.M."/>
        </authorList>
    </citation>
    <scope>NUCLEOTIDE SEQUENCE</scope>
    <source>
        <strain evidence="2">BED1</strain>
    </source>
</reference>
<organism evidence="2 3">
    <name type="scientific">Boletus edulis BED1</name>
    <dbReference type="NCBI Taxonomy" id="1328754"/>
    <lineage>
        <taxon>Eukaryota</taxon>
        <taxon>Fungi</taxon>
        <taxon>Dikarya</taxon>
        <taxon>Basidiomycota</taxon>
        <taxon>Agaricomycotina</taxon>
        <taxon>Agaricomycetes</taxon>
        <taxon>Agaricomycetidae</taxon>
        <taxon>Boletales</taxon>
        <taxon>Boletineae</taxon>
        <taxon>Boletaceae</taxon>
        <taxon>Boletoideae</taxon>
        <taxon>Boletus</taxon>
    </lineage>
</organism>
<dbReference type="Pfam" id="PF13516">
    <property type="entry name" value="LRR_6"/>
    <property type="match status" value="1"/>
</dbReference>
<feature type="region of interest" description="Disordered" evidence="1">
    <location>
        <begin position="1"/>
        <end position="31"/>
    </location>
</feature>
<dbReference type="InterPro" id="IPR001611">
    <property type="entry name" value="Leu-rich_rpt"/>
</dbReference>
<dbReference type="Gene3D" id="3.80.10.10">
    <property type="entry name" value="Ribonuclease Inhibitor"/>
    <property type="match status" value="2"/>
</dbReference>
<comment type="caution">
    <text evidence="2">The sequence shown here is derived from an EMBL/GenBank/DDBJ whole genome shotgun (WGS) entry which is preliminary data.</text>
</comment>
<feature type="compositionally biased region" description="Basic residues" evidence="1">
    <location>
        <begin position="1"/>
        <end position="16"/>
    </location>
</feature>
<dbReference type="SUPFAM" id="SSF52047">
    <property type="entry name" value="RNI-like"/>
    <property type="match status" value="1"/>
</dbReference>
<keyword evidence="3" id="KW-1185">Reference proteome</keyword>
<dbReference type="PANTHER" id="PTHR13318">
    <property type="entry name" value="PARTNER OF PAIRED, ISOFORM B-RELATED"/>
    <property type="match status" value="1"/>
</dbReference>
<gene>
    <name evidence="2" type="ORF">L210DRAFT_3629762</name>
</gene>
<name>A0AAD4GG77_BOLED</name>
<evidence type="ECO:0000313" key="3">
    <source>
        <dbReference type="Proteomes" id="UP001194468"/>
    </source>
</evidence>
<sequence>MSRRKSSAPPVSKRRRGDNVPAFGAPTEDDASLLQPSRFPISTALSTRILTQKATVPSLSSLAARCFVTHVQALSENERSWAYSKRYLKRLPDILVPRLFSMLRSSCPTLLSHGLIVLYFLRGPSLVLSSDLPGVQRQTITSVAHNTALRELYLIGFDKFADTVFVSILASLPQLRILVLRGCSKVGTKTAEVIGNACPSLTTLNLNYTSVPPVSLLGPLTSCANLEVLKVAGIQNWTDATFAKLLAGLTQGQPDMTLPHMKTLKFRQLGLSDTSMHTFIALCPHLTRLDVSFTRLHRPPLSIVTPAYALEKMSLTSTVLSSTDVVSLISTLPNLQTLYLGALGSGQCSSSSIGNISAMTMTDDTLIWLTEALEKFEHLEKLSLVGNTKLGLTSRHDEHGPLANLILRVGRKCKHLNLSGLPYLQSRDLCGLVSESVHDSPPRLEELALNNTGIDDDAAPYLACCSSLVLLEIAGTKLTSSGLFPVIDACTNLEKLDLTSCRGIKVADRRRFFEVWESEWKKI</sequence>
<dbReference type="GO" id="GO:0019005">
    <property type="term" value="C:SCF ubiquitin ligase complex"/>
    <property type="evidence" value="ECO:0007669"/>
    <property type="project" value="TreeGrafter"/>
</dbReference>
<proteinExistence type="predicted"/>
<dbReference type="AlphaFoldDB" id="A0AAD4GG77"/>
<dbReference type="InterPro" id="IPR032675">
    <property type="entry name" value="LRR_dom_sf"/>
</dbReference>
<dbReference type="EMBL" id="WHUW01000009">
    <property type="protein sequence ID" value="KAF8442043.1"/>
    <property type="molecule type" value="Genomic_DNA"/>
</dbReference>
<accession>A0AAD4GG77</accession>
<reference evidence="2" key="2">
    <citation type="journal article" date="2020" name="Nat. Commun.">
        <title>Large-scale genome sequencing of mycorrhizal fungi provides insights into the early evolution of symbiotic traits.</title>
        <authorList>
            <person name="Miyauchi S."/>
            <person name="Kiss E."/>
            <person name="Kuo A."/>
            <person name="Drula E."/>
            <person name="Kohler A."/>
            <person name="Sanchez-Garcia M."/>
            <person name="Morin E."/>
            <person name="Andreopoulos B."/>
            <person name="Barry K.W."/>
            <person name="Bonito G."/>
            <person name="Buee M."/>
            <person name="Carver A."/>
            <person name="Chen C."/>
            <person name="Cichocki N."/>
            <person name="Clum A."/>
            <person name="Culley D."/>
            <person name="Crous P.W."/>
            <person name="Fauchery L."/>
            <person name="Girlanda M."/>
            <person name="Hayes R.D."/>
            <person name="Keri Z."/>
            <person name="LaButti K."/>
            <person name="Lipzen A."/>
            <person name="Lombard V."/>
            <person name="Magnuson J."/>
            <person name="Maillard F."/>
            <person name="Murat C."/>
            <person name="Nolan M."/>
            <person name="Ohm R.A."/>
            <person name="Pangilinan J."/>
            <person name="Pereira M.F."/>
            <person name="Perotto S."/>
            <person name="Peter M."/>
            <person name="Pfister S."/>
            <person name="Riley R."/>
            <person name="Sitrit Y."/>
            <person name="Stielow J.B."/>
            <person name="Szollosi G."/>
            <person name="Zifcakova L."/>
            <person name="Stursova M."/>
            <person name="Spatafora J.W."/>
            <person name="Tedersoo L."/>
            <person name="Vaario L.M."/>
            <person name="Yamada A."/>
            <person name="Yan M."/>
            <person name="Wang P."/>
            <person name="Xu J."/>
            <person name="Bruns T."/>
            <person name="Baldrian P."/>
            <person name="Vilgalys R."/>
            <person name="Dunand C."/>
            <person name="Henrissat B."/>
            <person name="Grigoriev I.V."/>
            <person name="Hibbett D."/>
            <person name="Nagy L.G."/>
            <person name="Martin F.M."/>
        </authorList>
    </citation>
    <scope>NUCLEOTIDE SEQUENCE</scope>
    <source>
        <strain evidence="2">BED1</strain>
    </source>
</reference>
<dbReference type="PANTHER" id="PTHR13318:SF190">
    <property type="entry name" value="PARTNER OF PAIRED, ISOFORM B"/>
    <property type="match status" value="1"/>
</dbReference>